<proteinExistence type="predicted"/>
<protein>
    <submittedName>
        <fullName evidence="1">Uncharacterized protein</fullName>
    </submittedName>
</protein>
<dbReference type="EMBL" id="PGVE01000063">
    <property type="protein sequence ID" value="PLS03224.1"/>
    <property type="molecule type" value="Genomic_DNA"/>
</dbReference>
<reference evidence="1 2" key="1">
    <citation type="submission" date="2017-11" db="EMBL/GenBank/DDBJ databases">
        <title>Comparitive Functional Genomics of Dry Heat Resistant strains isolated from the Viking Spacecraft.</title>
        <authorList>
            <person name="Seuylemezian A."/>
            <person name="Cooper K."/>
            <person name="Vaishampayan P."/>
        </authorList>
    </citation>
    <scope>NUCLEOTIDE SEQUENCE [LARGE SCALE GENOMIC DNA]</scope>
    <source>
        <strain evidence="1 2">V32-6</strain>
    </source>
</reference>
<name>A0A2N5HCJ3_9BACI</name>
<gene>
    <name evidence="1" type="ORF">CVD27_16350</name>
</gene>
<dbReference type="OrthoDB" id="2615349at2"/>
<organism evidence="1 2">
    <name type="scientific">Neobacillus cucumis</name>
    <dbReference type="NCBI Taxonomy" id="1740721"/>
    <lineage>
        <taxon>Bacteria</taxon>
        <taxon>Bacillati</taxon>
        <taxon>Bacillota</taxon>
        <taxon>Bacilli</taxon>
        <taxon>Bacillales</taxon>
        <taxon>Bacillaceae</taxon>
        <taxon>Neobacillus</taxon>
    </lineage>
</organism>
<dbReference type="AlphaFoldDB" id="A0A2N5HCJ3"/>
<comment type="caution">
    <text evidence="1">The sequence shown here is derived from an EMBL/GenBank/DDBJ whole genome shotgun (WGS) entry which is preliminary data.</text>
</comment>
<dbReference type="Pfam" id="PF26344">
    <property type="entry name" value="YuzC"/>
    <property type="match status" value="1"/>
</dbReference>
<evidence type="ECO:0000313" key="2">
    <source>
        <dbReference type="Proteomes" id="UP000234950"/>
    </source>
</evidence>
<keyword evidence="2" id="KW-1185">Reference proteome</keyword>
<evidence type="ECO:0000313" key="1">
    <source>
        <dbReference type="EMBL" id="PLS03224.1"/>
    </source>
</evidence>
<accession>A0A2N5HCJ3</accession>
<dbReference type="RefSeq" id="WP_101648953.1">
    <property type="nucleotide sequence ID" value="NZ_PGVE01000063.1"/>
</dbReference>
<dbReference type="Proteomes" id="UP000234950">
    <property type="component" value="Unassembled WGS sequence"/>
</dbReference>
<sequence length="129" mass="14604">MYFNPFYQPAIPPHQFYRPYTINAPILRSYPPVDIKIFEMSVKTFRLLMAQGSILLDRLGDVQFARKIMSAAQQGKQVEVDQLIKTIGLKVPVITKFTPTGVNFTLATHPAQLVSLNCCTLSITMKWGQ</sequence>
<dbReference type="InterPro" id="IPR058870">
    <property type="entry name" value="YuzC"/>
</dbReference>